<dbReference type="EMBL" id="WNLP01000002">
    <property type="protein sequence ID" value="MUH59464.1"/>
    <property type="molecule type" value="Genomic_DNA"/>
</dbReference>
<evidence type="ECO:0000256" key="1">
    <source>
        <dbReference type="SAM" id="MobiDB-lite"/>
    </source>
</evidence>
<dbReference type="InterPro" id="IPR050625">
    <property type="entry name" value="ParA/MinD_ATPase"/>
</dbReference>
<dbReference type="PANTHER" id="PTHR43384:SF11">
    <property type="entry name" value="SEPTUM SITE DETERMINING PROTEIN"/>
    <property type="match status" value="1"/>
</dbReference>
<dbReference type="GO" id="GO:0005524">
    <property type="term" value="F:ATP binding"/>
    <property type="evidence" value="ECO:0007669"/>
    <property type="project" value="TreeGrafter"/>
</dbReference>
<dbReference type="GO" id="GO:0009898">
    <property type="term" value="C:cytoplasmic side of plasma membrane"/>
    <property type="evidence" value="ECO:0007669"/>
    <property type="project" value="TreeGrafter"/>
</dbReference>
<protein>
    <submittedName>
        <fullName evidence="2">Septum formation initiator</fullName>
    </submittedName>
</protein>
<comment type="caution">
    <text evidence="2">The sequence shown here is derived from an EMBL/GenBank/DDBJ whole genome shotgun (WGS) entry which is preliminary data.</text>
</comment>
<dbReference type="GO" id="GO:0005829">
    <property type="term" value="C:cytosol"/>
    <property type="evidence" value="ECO:0007669"/>
    <property type="project" value="TreeGrafter"/>
</dbReference>
<sequence>MRKQLRERQGAQMSGVATSLNAQSGVRRSDNRHSGNGYSDIERSAAVCSRAQHIAPRAQNVGVGVQSSQQRLYAPSHIVMEPARERTRGGTQSRQLPLCDTEVPCKNVVTLSCASGGVGTTTLAALLARELSHRDHDCALVDADIRAGGGCVDVLLGIEHETGSRWHDVHAPLGQLDGSALRRQMPTWEGVDVLAYNCWQGNEPAWFEMQAAVRSLAEVEDLVIVDASYGTSIETVPALVEAPHIVVAELTVLGLARAKAHIEWLERNGERSAAHAQEPPRIGEEWKPLRGAPGPVIAVVCVAPSAAAKGRGVVSMEEARSYLGRDVMGAIGTDAKLCGDILEGLGIRRVHKKNARVIGALANIVEKECGVRA</sequence>
<dbReference type="Proteomes" id="UP000487882">
    <property type="component" value="Unassembled WGS sequence"/>
</dbReference>
<dbReference type="PANTHER" id="PTHR43384">
    <property type="entry name" value="SEPTUM SITE-DETERMINING PROTEIN MIND HOMOLOG, CHLOROPLASTIC-RELATED"/>
    <property type="match status" value="1"/>
</dbReference>
<evidence type="ECO:0000313" key="2">
    <source>
        <dbReference type="EMBL" id="MUH59464.1"/>
    </source>
</evidence>
<dbReference type="SUPFAM" id="SSF52540">
    <property type="entry name" value="P-loop containing nucleoside triphosphate hydrolases"/>
    <property type="match status" value="1"/>
</dbReference>
<dbReference type="InterPro" id="IPR027417">
    <property type="entry name" value="P-loop_NTPase"/>
</dbReference>
<accession>A0A7K1J495</accession>
<feature type="compositionally biased region" description="Polar residues" evidence="1">
    <location>
        <begin position="11"/>
        <end position="26"/>
    </location>
</feature>
<dbReference type="GO" id="GO:0016887">
    <property type="term" value="F:ATP hydrolysis activity"/>
    <property type="evidence" value="ECO:0007669"/>
    <property type="project" value="TreeGrafter"/>
</dbReference>
<dbReference type="GO" id="GO:0051782">
    <property type="term" value="P:negative regulation of cell division"/>
    <property type="evidence" value="ECO:0007669"/>
    <property type="project" value="TreeGrafter"/>
</dbReference>
<evidence type="ECO:0000313" key="3">
    <source>
        <dbReference type="Proteomes" id="UP000487882"/>
    </source>
</evidence>
<keyword evidence="3" id="KW-1185">Reference proteome</keyword>
<gene>
    <name evidence="2" type="ORF">GSD1FS_0789</name>
</gene>
<dbReference type="Gene3D" id="3.40.50.300">
    <property type="entry name" value="P-loop containing nucleotide triphosphate hydrolases"/>
    <property type="match status" value="1"/>
</dbReference>
<feature type="region of interest" description="Disordered" evidence="1">
    <location>
        <begin position="1"/>
        <end position="38"/>
    </location>
</feature>
<proteinExistence type="predicted"/>
<organism evidence="2 3">
    <name type="scientific">Bifidobacterium canis</name>
    <dbReference type="NCBI Taxonomy" id="2610880"/>
    <lineage>
        <taxon>Bacteria</taxon>
        <taxon>Bacillati</taxon>
        <taxon>Actinomycetota</taxon>
        <taxon>Actinomycetes</taxon>
        <taxon>Bifidobacteriales</taxon>
        <taxon>Bifidobacteriaceae</taxon>
        <taxon>Bifidobacterium</taxon>
    </lineage>
</organism>
<dbReference type="AlphaFoldDB" id="A0A7K1J495"/>
<name>A0A7K1J495_9BIFI</name>
<reference evidence="2 3" key="1">
    <citation type="submission" date="2019-09" db="EMBL/GenBank/DDBJ databases">
        <title>Bifidobacterium canis sp. nov., isolated from the digestive tract of German Shepherd dog puppy.</title>
        <authorList>
            <person name="Bunesova V."/>
        </authorList>
    </citation>
    <scope>NUCLEOTIDE SEQUENCE [LARGE SCALE GENOMIC DNA]</scope>
    <source>
        <strain evidence="2 3">GSD1FS</strain>
    </source>
</reference>